<keyword evidence="2" id="KW-0968">Cytoplasmic vesicle</keyword>
<dbReference type="PANTHER" id="PTHR13196">
    <property type="entry name" value="DENN DOMAIN-CONTAINING"/>
    <property type="match status" value="1"/>
</dbReference>
<feature type="compositionally biased region" description="Polar residues" evidence="3">
    <location>
        <begin position="568"/>
        <end position="579"/>
    </location>
</feature>
<dbReference type="Pfam" id="PF03456">
    <property type="entry name" value="uDENN"/>
    <property type="match status" value="1"/>
</dbReference>
<dbReference type="PANTHER" id="PTHR13196:SF14">
    <property type="entry name" value="UDENN DOMAIN-CONTAINING PROTEIN"/>
    <property type="match status" value="1"/>
</dbReference>
<protein>
    <recommendedName>
        <fullName evidence="4">UDENN domain-containing protein</fullName>
    </recommendedName>
</protein>
<dbReference type="SMART" id="SM00799">
    <property type="entry name" value="DENN"/>
    <property type="match status" value="1"/>
</dbReference>
<evidence type="ECO:0000313" key="5">
    <source>
        <dbReference type="EMBL" id="MFH4974956.1"/>
    </source>
</evidence>
<dbReference type="Pfam" id="PF03455">
    <property type="entry name" value="dDENN"/>
    <property type="match status" value="1"/>
</dbReference>
<dbReference type="Gene3D" id="3.40.50.11500">
    <property type="match status" value="1"/>
</dbReference>
<dbReference type="InterPro" id="IPR040032">
    <property type="entry name" value="DENND1A/B/C"/>
</dbReference>
<dbReference type="InterPro" id="IPR005113">
    <property type="entry name" value="uDENN_dom"/>
</dbReference>
<feature type="domain" description="UDENN" evidence="4">
    <location>
        <begin position="10"/>
        <end position="383"/>
    </location>
</feature>
<evidence type="ECO:0000259" key="4">
    <source>
        <dbReference type="PROSITE" id="PS50211"/>
    </source>
</evidence>
<evidence type="ECO:0000313" key="6">
    <source>
        <dbReference type="Proteomes" id="UP001608902"/>
    </source>
</evidence>
<keyword evidence="6" id="KW-1185">Reference proteome</keyword>
<feature type="region of interest" description="Disordered" evidence="3">
    <location>
        <begin position="561"/>
        <end position="585"/>
    </location>
</feature>
<dbReference type="InterPro" id="IPR037516">
    <property type="entry name" value="Tripartite_DENN"/>
</dbReference>
<gene>
    <name evidence="5" type="ORF">AB6A40_001665</name>
</gene>
<reference evidence="5 6" key="1">
    <citation type="submission" date="2024-08" db="EMBL/GenBank/DDBJ databases">
        <title>Gnathostoma spinigerum genome.</title>
        <authorList>
            <person name="Gonzalez-Bertolin B."/>
            <person name="Monzon S."/>
            <person name="Zaballos A."/>
            <person name="Jimenez P."/>
            <person name="Dekumyoy P."/>
            <person name="Varona S."/>
            <person name="Cuesta I."/>
            <person name="Sumanam S."/>
            <person name="Adisakwattana P."/>
            <person name="Gasser R.B."/>
            <person name="Hernandez-Gonzalez A."/>
            <person name="Young N.D."/>
            <person name="Perteguer M.J."/>
        </authorList>
    </citation>
    <scope>NUCLEOTIDE SEQUENCE [LARGE SCALE GENOMIC DNA]</scope>
    <source>
        <strain evidence="5">AL3</strain>
        <tissue evidence="5">Liver</tissue>
    </source>
</reference>
<proteinExistence type="predicted"/>
<dbReference type="SMART" id="SM00800">
    <property type="entry name" value="uDENN"/>
    <property type="match status" value="1"/>
</dbReference>
<comment type="caution">
    <text evidence="5">The sequence shown here is derived from an EMBL/GenBank/DDBJ whole genome shotgun (WGS) entry which is preliminary data.</text>
</comment>
<dbReference type="PROSITE" id="PS50211">
    <property type="entry name" value="DENN"/>
    <property type="match status" value="1"/>
</dbReference>
<comment type="subcellular location">
    <subcellularLocation>
        <location evidence="1">Cytoplasmic vesicle</location>
        <location evidence="1">Clathrin-coated vesicle</location>
    </subcellularLocation>
</comment>
<name>A0ABD6E718_9BILA</name>
<dbReference type="Proteomes" id="UP001608902">
    <property type="component" value="Unassembled WGS sequence"/>
</dbReference>
<dbReference type="Gene3D" id="3.30.450.200">
    <property type="match status" value="1"/>
</dbReference>
<organism evidence="5 6">
    <name type="scientific">Gnathostoma spinigerum</name>
    <dbReference type="NCBI Taxonomy" id="75299"/>
    <lineage>
        <taxon>Eukaryota</taxon>
        <taxon>Metazoa</taxon>
        <taxon>Ecdysozoa</taxon>
        <taxon>Nematoda</taxon>
        <taxon>Chromadorea</taxon>
        <taxon>Rhabditida</taxon>
        <taxon>Spirurina</taxon>
        <taxon>Gnathostomatomorpha</taxon>
        <taxon>Gnathostomatoidea</taxon>
        <taxon>Gnathostomatidae</taxon>
        <taxon>Gnathostoma</taxon>
    </lineage>
</organism>
<evidence type="ECO:0000256" key="3">
    <source>
        <dbReference type="SAM" id="MobiDB-lite"/>
    </source>
</evidence>
<dbReference type="InterPro" id="IPR001194">
    <property type="entry name" value="cDENN_dom"/>
</dbReference>
<dbReference type="Pfam" id="PF02141">
    <property type="entry name" value="DENN"/>
    <property type="match status" value="1"/>
</dbReference>
<sequence>MSSRNRSNIVTLFDVFCEVGAGFPNGTSVILQKYPEDFNCERTLKSITQFSFPCGLDDGGGEAVQLFSFVLTDEKSQYTYAFCRYTPRNNTCLSILSGFPWSNIFYKFLNEVSEVMNNGSPVDVDALLTCAYHTPIPNAGEKLVIQTTSEAKVRMLEFIVPDASRLPTLKEDKYMLEFYNAVDEKQLIALYASLLRERRILFTGQKLSQLSSCIFATATLLLPMQWQNLFIPVLPSDLTDMLMAPMPYLIGIPKKTLQTATNVDFGDVVVVDLDERRLQSAHDDVADLPSEAVALLKHQLRSSADMFLSDGLSRCFLRTNVYLFGGYRSGLCRSSTSYIWDHDKFVNSQKPNLQPFLRALIGQEGVQYFERFIQERLEALNAGTPINDEFEREIRLLKQKQLRSSQLTSPPEVLQQAVSTVRENANDMFDALKGKVQSIALKERLGRITPKEFKRISSKKSMSYLNEETPMSFDTQQWIDNESSTEADSTVRSADTVTVADLIDLSDDPSAECNAVASVSRSVPPSTSISPAPLAASPFSQPHHLSLHSFDFTALDTADMHKEHSTPERTSTYMASTRTEWQRFD</sequence>
<dbReference type="InterPro" id="IPR005112">
    <property type="entry name" value="dDENN_dom"/>
</dbReference>
<dbReference type="EMBL" id="JBGFUD010000645">
    <property type="protein sequence ID" value="MFH4974956.1"/>
    <property type="molecule type" value="Genomic_DNA"/>
</dbReference>
<dbReference type="GO" id="GO:0030136">
    <property type="term" value="C:clathrin-coated vesicle"/>
    <property type="evidence" value="ECO:0007669"/>
    <property type="project" value="UniProtKB-SubCell"/>
</dbReference>
<accession>A0ABD6E718</accession>
<dbReference type="SMART" id="SM00801">
    <property type="entry name" value="dDENN"/>
    <property type="match status" value="1"/>
</dbReference>
<evidence type="ECO:0000256" key="1">
    <source>
        <dbReference type="ARBA" id="ARBA00004132"/>
    </source>
</evidence>
<dbReference type="FunFam" id="3.40.50.11500:FF:000004">
    <property type="entry name" value="DENN domain-containing protein 2C isoform X1"/>
    <property type="match status" value="1"/>
</dbReference>
<dbReference type="AlphaFoldDB" id="A0ABD6E718"/>
<dbReference type="InterPro" id="IPR043153">
    <property type="entry name" value="DENN_C"/>
</dbReference>
<evidence type="ECO:0000256" key="2">
    <source>
        <dbReference type="ARBA" id="ARBA00023329"/>
    </source>
</evidence>
<dbReference type="Gene3D" id="6.10.140.1000">
    <property type="match status" value="1"/>
</dbReference>